<evidence type="ECO:0000313" key="1">
    <source>
        <dbReference type="EMBL" id="RPE67331.1"/>
    </source>
</evidence>
<evidence type="ECO:0000313" key="2">
    <source>
        <dbReference type="Proteomes" id="UP000269689"/>
    </source>
</evidence>
<name>A0A3N4UJ22_9RHOB</name>
<sequence length="55" mass="6025">MTATDPTEEQTARRPMSFAGAADIGSCEERLAVWCLNLVSSPHINRAYGIFVRLA</sequence>
<keyword evidence="2" id="KW-1185">Reference proteome</keyword>
<proteinExistence type="predicted"/>
<comment type="caution">
    <text evidence="1">The sequence shown here is derived from an EMBL/GenBank/DDBJ whole genome shotgun (WGS) entry which is preliminary data.</text>
</comment>
<reference evidence="1 2" key="1">
    <citation type="submission" date="2018-11" db="EMBL/GenBank/DDBJ databases">
        <title>Genomic Encyclopedia of Type Strains, Phase IV (KMG-IV): sequencing the most valuable type-strain genomes for metagenomic binning, comparative biology and taxonomic classification.</title>
        <authorList>
            <person name="Goeker M."/>
        </authorList>
    </citation>
    <scope>NUCLEOTIDE SEQUENCE [LARGE SCALE GENOMIC DNA]</scope>
    <source>
        <strain evidence="1 2">DSM 104731</strain>
    </source>
</reference>
<dbReference type="Proteomes" id="UP000269689">
    <property type="component" value="Unassembled WGS sequence"/>
</dbReference>
<dbReference type="EMBL" id="RKQK01000002">
    <property type="protein sequence ID" value="RPE67331.1"/>
    <property type="molecule type" value="Genomic_DNA"/>
</dbReference>
<protein>
    <submittedName>
        <fullName evidence="1">Uncharacterized protein</fullName>
    </submittedName>
</protein>
<dbReference type="AlphaFoldDB" id="A0A3N4UJ22"/>
<organism evidence="1 2">
    <name type="scientific">Pacificibacter maritimus</name>
    <dbReference type="NCBI Taxonomy" id="762213"/>
    <lineage>
        <taxon>Bacteria</taxon>
        <taxon>Pseudomonadati</taxon>
        <taxon>Pseudomonadota</taxon>
        <taxon>Alphaproteobacteria</taxon>
        <taxon>Rhodobacterales</taxon>
        <taxon>Roseobacteraceae</taxon>
        <taxon>Pacificibacter</taxon>
    </lineage>
</organism>
<accession>A0A3N4UJ22</accession>
<gene>
    <name evidence="1" type="ORF">EDD53_1737</name>
</gene>